<gene>
    <name evidence="2" type="ORF">OPV22_002102</name>
</gene>
<sequence length="73" mass="7454">MTCRAGASRVHSSGVGGGPWGTSLVGAKRASTASTPRVPEDVVNSDHMPLHASSAGFAANDSSTHDWWQSSSS</sequence>
<organism evidence="2 3">
    <name type="scientific">Ensete ventricosum</name>
    <name type="common">Abyssinian banana</name>
    <name type="synonym">Musa ensete</name>
    <dbReference type="NCBI Taxonomy" id="4639"/>
    <lineage>
        <taxon>Eukaryota</taxon>
        <taxon>Viridiplantae</taxon>
        <taxon>Streptophyta</taxon>
        <taxon>Embryophyta</taxon>
        <taxon>Tracheophyta</taxon>
        <taxon>Spermatophyta</taxon>
        <taxon>Magnoliopsida</taxon>
        <taxon>Liliopsida</taxon>
        <taxon>Zingiberales</taxon>
        <taxon>Musaceae</taxon>
        <taxon>Ensete</taxon>
    </lineage>
</organism>
<name>A0AAV8RWY4_ENSVE</name>
<feature type="compositionally biased region" description="Low complexity" evidence="1">
    <location>
        <begin position="61"/>
        <end position="73"/>
    </location>
</feature>
<accession>A0AAV8RWY4</accession>
<protein>
    <submittedName>
        <fullName evidence="2">Uncharacterized protein</fullName>
    </submittedName>
</protein>
<reference evidence="2 3" key="1">
    <citation type="submission" date="2022-12" db="EMBL/GenBank/DDBJ databases">
        <title>Chromosome-scale assembly of the Ensete ventricosum genome.</title>
        <authorList>
            <person name="Dussert Y."/>
            <person name="Stocks J."/>
            <person name="Wendawek A."/>
            <person name="Woldeyes F."/>
            <person name="Nichols R.A."/>
            <person name="Borrell J.S."/>
        </authorList>
    </citation>
    <scope>NUCLEOTIDE SEQUENCE [LARGE SCALE GENOMIC DNA]</scope>
    <source>
        <strain evidence="3">cv. Maze</strain>
        <tissue evidence="2">Seeds</tissue>
    </source>
</reference>
<dbReference type="Proteomes" id="UP001222027">
    <property type="component" value="Unassembled WGS sequence"/>
</dbReference>
<proteinExistence type="predicted"/>
<dbReference type="EMBL" id="JAQQAF010000001">
    <property type="protein sequence ID" value="KAJ8511668.1"/>
    <property type="molecule type" value="Genomic_DNA"/>
</dbReference>
<feature type="region of interest" description="Disordered" evidence="1">
    <location>
        <begin position="1"/>
        <end position="73"/>
    </location>
</feature>
<evidence type="ECO:0000256" key="1">
    <source>
        <dbReference type="SAM" id="MobiDB-lite"/>
    </source>
</evidence>
<evidence type="ECO:0000313" key="2">
    <source>
        <dbReference type="EMBL" id="KAJ8511668.1"/>
    </source>
</evidence>
<comment type="caution">
    <text evidence="2">The sequence shown here is derived from an EMBL/GenBank/DDBJ whole genome shotgun (WGS) entry which is preliminary data.</text>
</comment>
<dbReference type="AlphaFoldDB" id="A0AAV8RWY4"/>
<keyword evidence="3" id="KW-1185">Reference proteome</keyword>
<evidence type="ECO:0000313" key="3">
    <source>
        <dbReference type="Proteomes" id="UP001222027"/>
    </source>
</evidence>